<dbReference type="PROSITE" id="PS51683">
    <property type="entry name" value="SAM_OMT_II"/>
    <property type="match status" value="1"/>
</dbReference>
<gene>
    <name evidence="7" type="ORF">K493DRAFT_305835</name>
</gene>
<dbReference type="InterPro" id="IPR029063">
    <property type="entry name" value="SAM-dependent_MTases_sf"/>
</dbReference>
<feature type="domain" description="O-methyltransferase C-terminal" evidence="5">
    <location>
        <begin position="240"/>
        <end position="337"/>
    </location>
</feature>
<sequence length="356" mass="40483">MATKEKVFEELANQITQIAGKIEDLDLFHGAENDRPEKYIQSLDTWKAVHQLCCVLDHLQSSILPPTIRITQLAGSYMESRALFALCKYGVADALQQGPLHLNELAQRVNARPEMLERALRTGIRMGLFQETEVGSSTYANNRVSDFLCSLHPETQRGWVNFWAGDGFEITTKLQCTLDPEQQRTAFSEYFNTDDSIWAHYEKPENRHMVKVFSDAMIGLSELTNFGLVEASAPMQSLTTQFPGDFFESVCPGAQVYFLRWTIHNWSDSEATQILKSIRTAIPHNGTLLLADIVMSKDAKVNDRFANQLDLMMAELFWTKERKEEEFSHVLEAAGFQLRKVWKLRAALSVIEAIPQ</sequence>
<dbReference type="PANTHER" id="PTHR43712:SF2">
    <property type="entry name" value="O-METHYLTRANSFERASE CICE"/>
    <property type="match status" value="1"/>
</dbReference>
<dbReference type="GO" id="GO:0032259">
    <property type="term" value="P:methylation"/>
    <property type="evidence" value="ECO:0007669"/>
    <property type="project" value="UniProtKB-KW"/>
</dbReference>
<evidence type="ECO:0000259" key="6">
    <source>
        <dbReference type="Pfam" id="PF08100"/>
    </source>
</evidence>
<dbReference type="Proteomes" id="UP000193498">
    <property type="component" value="Unassembled WGS sequence"/>
</dbReference>
<feature type="domain" description="O-methyltransferase dimerisation" evidence="6">
    <location>
        <begin position="72"/>
        <end position="148"/>
    </location>
</feature>
<evidence type="ECO:0000256" key="1">
    <source>
        <dbReference type="ARBA" id="ARBA00022603"/>
    </source>
</evidence>
<feature type="active site" description="Proton acceptor" evidence="4">
    <location>
        <position position="264"/>
    </location>
</feature>
<dbReference type="InterPro" id="IPR016461">
    <property type="entry name" value="COMT-like"/>
</dbReference>
<dbReference type="OrthoDB" id="1606438at2759"/>
<dbReference type="InterPro" id="IPR036388">
    <property type="entry name" value="WH-like_DNA-bd_sf"/>
</dbReference>
<dbReference type="InParanoid" id="A0A1Y1XVP9"/>
<keyword evidence="3" id="KW-0949">S-adenosyl-L-methionine</keyword>
<dbReference type="STRING" id="1314790.A0A1Y1XVP9"/>
<organism evidence="7 8">
    <name type="scientific">Basidiobolus meristosporus CBS 931.73</name>
    <dbReference type="NCBI Taxonomy" id="1314790"/>
    <lineage>
        <taxon>Eukaryota</taxon>
        <taxon>Fungi</taxon>
        <taxon>Fungi incertae sedis</taxon>
        <taxon>Zoopagomycota</taxon>
        <taxon>Entomophthoromycotina</taxon>
        <taxon>Basidiobolomycetes</taxon>
        <taxon>Basidiobolales</taxon>
        <taxon>Basidiobolaceae</taxon>
        <taxon>Basidiobolus</taxon>
    </lineage>
</organism>
<keyword evidence="1 7" id="KW-0489">Methyltransferase</keyword>
<evidence type="ECO:0000313" key="8">
    <source>
        <dbReference type="Proteomes" id="UP000193498"/>
    </source>
</evidence>
<dbReference type="InterPro" id="IPR012967">
    <property type="entry name" value="COMT_dimerisation"/>
</dbReference>
<dbReference type="Gene3D" id="1.10.10.10">
    <property type="entry name" value="Winged helix-like DNA-binding domain superfamily/Winged helix DNA-binding domain"/>
    <property type="match status" value="1"/>
</dbReference>
<keyword evidence="2 7" id="KW-0808">Transferase</keyword>
<dbReference type="SUPFAM" id="SSF46785">
    <property type="entry name" value="Winged helix' DNA-binding domain"/>
    <property type="match status" value="1"/>
</dbReference>
<evidence type="ECO:0000256" key="2">
    <source>
        <dbReference type="ARBA" id="ARBA00022679"/>
    </source>
</evidence>
<dbReference type="PANTHER" id="PTHR43712">
    <property type="entry name" value="PUTATIVE (AFU_ORTHOLOGUE AFUA_4G14580)-RELATED"/>
    <property type="match status" value="1"/>
</dbReference>
<protein>
    <submittedName>
        <fullName evidence="7">S-adenosyl-L-methionine-dependent methyltransferase</fullName>
    </submittedName>
</protein>
<dbReference type="PIRSF" id="PIRSF005739">
    <property type="entry name" value="O-mtase"/>
    <property type="match status" value="1"/>
</dbReference>
<accession>A0A1Y1XVP9</accession>
<dbReference type="Pfam" id="PF00891">
    <property type="entry name" value="Methyltransf_2"/>
    <property type="match status" value="1"/>
</dbReference>
<evidence type="ECO:0000256" key="4">
    <source>
        <dbReference type="PIRSR" id="PIRSR005739-1"/>
    </source>
</evidence>
<evidence type="ECO:0000313" key="7">
    <source>
        <dbReference type="EMBL" id="ORX89364.1"/>
    </source>
</evidence>
<name>A0A1Y1XVP9_9FUNG</name>
<dbReference type="EMBL" id="MCFE01000453">
    <property type="protein sequence ID" value="ORX89364.1"/>
    <property type="molecule type" value="Genomic_DNA"/>
</dbReference>
<dbReference type="GO" id="GO:0046983">
    <property type="term" value="F:protein dimerization activity"/>
    <property type="evidence" value="ECO:0007669"/>
    <property type="project" value="InterPro"/>
</dbReference>
<dbReference type="SUPFAM" id="SSF53335">
    <property type="entry name" value="S-adenosyl-L-methionine-dependent methyltransferases"/>
    <property type="match status" value="1"/>
</dbReference>
<dbReference type="Gene3D" id="3.40.50.150">
    <property type="entry name" value="Vaccinia Virus protein VP39"/>
    <property type="match status" value="1"/>
</dbReference>
<reference evidence="7 8" key="1">
    <citation type="submission" date="2016-07" db="EMBL/GenBank/DDBJ databases">
        <title>Pervasive Adenine N6-methylation of Active Genes in Fungi.</title>
        <authorList>
            <consortium name="DOE Joint Genome Institute"/>
            <person name="Mondo S.J."/>
            <person name="Dannebaum R.O."/>
            <person name="Kuo R.C."/>
            <person name="Labutti K."/>
            <person name="Haridas S."/>
            <person name="Kuo A."/>
            <person name="Salamov A."/>
            <person name="Ahrendt S.R."/>
            <person name="Lipzen A."/>
            <person name="Sullivan W."/>
            <person name="Andreopoulos W.B."/>
            <person name="Clum A."/>
            <person name="Lindquist E."/>
            <person name="Daum C."/>
            <person name="Ramamoorthy G.K."/>
            <person name="Gryganskyi A."/>
            <person name="Culley D."/>
            <person name="Magnuson J.K."/>
            <person name="James T.Y."/>
            <person name="O'Malley M.A."/>
            <person name="Stajich J.E."/>
            <person name="Spatafora J.W."/>
            <person name="Visel A."/>
            <person name="Grigoriev I.V."/>
        </authorList>
    </citation>
    <scope>NUCLEOTIDE SEQUENCE [LARGE SCALE GENOMIC DNA]</scope>
    <source>
        <strain evidence="7 8">CBS 931.73</strain>
    </source>
</reference>
<proteinExistence type="predicted"/>
<dbReference type="Pfam" id="PF08100">
    <property type="entry name" value="Dimerisation"/>
    <property type="match status" value="1"/>
</dbReference>
<keyword evidence="8" id="KW-1185">Reference proteome</keyword>
<evidence type="ECO:0000256" key="3">
    <source>
        <dbReference type="ARBA" id="ARBA00022691"/>
    </source>
</evidence>
<dbReference type="InterPro" id="IPR001077">
    <property type="entry name" value="COMT_C"/>
</dbReference>
<dbReference type="GO" id="GO:0008171">
    <property type="term" value="F:O-methyltransferase activity"/>
    <property type="evidence" value="ECO:0007669"/>
    <property type="project" value="InterPro"/>
</dbReference>
<dbReference type="InterPro" id="IPR036390">
    <property type="entry name" value="WH_DNA-bd_sf"/>
</dbReference>
<dbReference type="AlphaFoldDB" id="A0A1Y1XVP9"/>
<comment type="caution">
    <text evidence="7">The sequence shown here is derived from an EMBL/GenBank/DDBJ whole genome shotgun (WGS) entry which is preliminary data.</text>
</comment>
<evidence type="ECO:0000259" key="5">
    <source>
        <dbReference type="Pfam" id="PF00891"/>
    </source>
</evidence>